<sequence length="110" mass="11346">MKRSRTTGHPAEPLPAGAAPVAQPERNAAVDAAVTALISLVAAVETQPAGPAAKAYRAAIRRKGEEAAAAGGSAVLRAVLRRVCDAAPDRADRRERILTEAWAGLIAEKS</sequence>
<name>A0A840ZRL4_9HYPH</name>
<dbReference type="AlphaFoldDB" id="A0A840ZRL4"/>
<proteinExistence type="predicted"/>
<reference evidence="2 3" key="1">
    <citation type="submission" date="2020-08" db="EMBL/GenBank/DDBJ databases">
        <title>Genomic Encyclopedia of Type Strains, Phase IV (KMG-IV): sequencing the most valuable type-strain genomes for metagenomic binning, comparative biology and taxonomic classification.</title>
        <authorList>
            <person name="Goeker M."/>
        </authorList>
    </citation>
    <scope>NUCLEOTIDE SEQUENCE [LARGE SCALE GENOMIC DNA]</scope>
    <source>
        <strain evidence="2 3">DSM 2163</strain>
    </source>
</reference>
<evidence type="ECO:0000313" key="2">
    <source>
        <dbReference type="EMBL" id="MBB5759990.1"/>
    </source>
</evidence>
<feature type="region of interest" description="Disordered" evidence="1">
    <location>
        <begin position="1"/>
        <end position="22"/>
    </location>
</feature>
<evidence type="ECO:0000313" key="3">
    <source>
        <dbReference type="Proteomes" id="UP000583454"/>
    </source>
</evidence>
<dbReference type="EMBL" id="JACHOP010000031">
    <property type="protein sequence ID" value="MBB5759990.1"/>
    <property type="molecule type" value="Genomic_DNA"/>
</dbReference>
<dbReference type="Proteomes" id="UP000583454">
    <property type="component" value="Unassembled WGS sequence"/>
</dbReference>
<accession>A0A840ZRL4</accession>
<dbReference type="RefSeq" id="WP_183573550.1">
    <property type="nucleotide sequence ID" value="NZ_JACHOP010000031.1"/>
</dbReference>
<evidence type="ECO:0000256" key="1">
    <source>
        <dbReference type="SAM" id="MobiDB-lite"/>
    </source>
</evidence>
<comment type="caution">
    <text evidence="2">The sequence shown here is derived from an EMBL/GenBank/DDBJ whole genome shotgun (WGS) entry which is preliminary data.</text>
</comment>
<keyword evidence="3" id="KW-1185">Reference proteome</keyword>
<gene>
    <name evidence="2" type="ORF">HNR00_004728</name>
</gene>
<protein>
    <submittedName>
        <fullName evidence="2">Uncharacterized protein</fullName>
    </submittedName>
</protein>
<organism evidence="2 3">
    <name type="scientific">Methylorubrum rhodinum</name>
    <dbReference type="NCBI Taxonomy" id="29428"/>
    <lineage>
        <taxon>Bacteria</taxon>
        <taxon>Pseudomonadati</taxon>
        <taxon>Pseudomonadota</taxon>
        <taxon>Alphaproteobacteria</taxon>
        <taxon>Hyphomicrobiales</taxon>
        <taxon>Methylobacteriaceae</taxon>
        <taxon>Methylorubrum</taxon>
    </lineage>
</organism>